<dbReference type="AlphaFoldDB" id="A0A448XIZ0"/>
<name>A0A448XIZ0_9PLAT</name>
<evidence type="ECO:0000313" key="1">
    <source>
        <dbReference type="EMBL" id="VEL37780.1"/>
    </source>
</evidence>
<protein>
    <submittedName>
        <fullName evidence="1">Uncharacterized protein</fullName>
    </submittedName>
</protein>
<dbReference type="Proteomes" id="UP000784294">
    <property type="component" value="Unassembled WGS sequence"/>
</dbReference>
<accession>A0A448XIZ0</accession>
<reference evidence="1" key="1">
    <citation type="submission" date="2018-11" db="EMBL/GenBank/DDBJ databases">
        <authorList>
            <consortium name="Pathogen Informatics"/>
        </authorList>
    </citation>
    <scope>NUCLEOTIDE SEQUENCE</scope>
</reference>
<comment type="caution">
    <text evidence="1">The sequence shown here is derived from an EMBL/GenBank/DDBJ whole genome shotgun (WGS) entry which is preliminary data.</text>
</comment>
<gene>
    <name evidence="1" type="ORF">PXEA_LOCUS31220</name>
</gene>
<keyword evidence="2" id="KW-1185">Reference proteome</keyword>
<dbReference type="EMBL" id="CAAALY010255952">
    <property type="protein sequence ID" value="VEL37780.1"/>
    <property type="molecule type" value="Genomic_DNA"/>
</dbReference>
<evidence type="ECO:0000313" key="2">
    <source>
        <dbReference type="Proteomes" id="UP000784294"/>
    </source>
</evidence>
<proteinExistence type="predicted"/>
<sequence length="271" mass="28717">MHSPPGSCCQQASPSNLHVSSCIEDSLSRPQGSPMPLSPLPSTNFHTAFDPLLSSPSDHVEVEMEATTSAEAIYTTVEALAEAAGFSAPIYNAADACVDSESPPKSTSLCFPLPLALPDVDAFANKSGSLPFHHAHIMPSDHQSRSDASFGSSFVEKIEAKPLLMTTGQLESIDISRTGLDTSDDIKVCPSNTSDNSGSADLSAEVVDTIASSREEMEQLSTYAQIDHESPPPHALSSLVALEKNFCAENELKLSTRLDSSSEPNSEVSLH</sequence>
<organism evidence="1 2">
    <name type="scientific">Protopolystoma xenopodis</name>
    <dbReference type="NCBI Taxonomy" id="117903"/>
    <lineage>
        <taxon>Eukaryota</taxon>
        <taxon>Metazoa</taxon>
        <taxon>Spiralia</taxon>
        <taxon>Lophotrochozoa</taxon>
        <taxon>Platyhelminthes</taxon>
        <taxon>Monogenea</taxon>
        <taxon>Polyopisthocotylea</taxon>
        <taxon>Polystomatidea</taxon>
        <taxon>Polystomatidae</taxon>
        <taxon>Protopolystoma</taxon>
    </lineage>
</organism>